<organism evidence="1 2">
    <name type="scientific">Mesoplasma melaleucae</name>
    <dbReference type="NCBI Taxonomy" id="81459"/>
    <lineage>
        <taxon>Bacteria</taxon>
        <taxon>Bacillati</taxon>
        <taxon>Mycoplasmatota</taxon>
        <taxon>Mollicutes</taxon>
        <taxon>Entomoplasmatales</taxon>
        <taxon>Entomoplasmataceae</taxon>
        <taxon>Mesoplasma</taxon>
    </lineage>
</organism>
<accession>A0A2K8NWR2</accession>
<dbReference type="STRING" id="1408435.GCA_000685885_00811"/>
<sequence length="39" mass="4884">MEILDYKEFKKPLKYKDFKNNYDFKASQNFMYISILKKI</sequence>
<reference evidence="1 2" key="1">
    <citation type="submission" date="2017-11" db="EMBL/GenBank/DDBJ databases">
        <title>Genome sequence of Entomoplasma melaleucae M1 (ATCC 49191).</title>
        <authorList>
            <person name="Lo W.-S."/>
            <person name="Gasparich G.E."/>
            <person name="Kuo C.-H."/>
        </authorList>
    </citation>
    <scope>NUCLEOTIDE SEQUENCE [LARGE SCALE GENOMIC DNA]</scope>
    <source>
        <strain evidence="1 2">M1</strain>
    </source>
</reference>
<proteinExistence type="predicted"/>
<keyword evidence="2" id="KW-1185">Reference proteome</keyword>
<gene>
    <name evidence="1" type="ORF">EMELA_v1c06670</name>
</gene>
<evidence type="ECO:0000313" key="1">
    <source>
        <dbReference type="EMBL" id="ATZ18174.1"/>
    </source>
</evidence>
<dbReference type="Proteomes" id="UP000231896">
    <property type="component" value="Chromosome"/>
</dbReference>
<name>A0A2K8NWR2_9MOLU</name>
<dbReference type="EMBL" id="CP024964">
    <property type="protein sequence ID" value="ATZ18174.1"/>
    <property type="molecule type" value="Genomic_DNA"/>
</dbReference>
<dbReference type="AlphaFoldDB" id="A0A2K8NWR2"/>
<evidence type="ECO:0000313" key="2">
    <source>
        <dbReference type="Proteomes" id="UP000231896"/>
    </source>
</evidence>
<dbReference type="KEGG" id="eml:EMELA_v1c06670"/>
<protein>
    <submittedName>
        <fullName evidence="1">Uncharacterized protein</fullName>
    </submittedName>
</protein>